<feature type="compositionally biased region" description="Basic and acidic residues" evidence="1">
    <location>
        <begin position="89"/>
        <end position="106"/>
    </location>
</feature>
<organism evidence="2 3">
    <name type="scientific">Candidatus Methylophosphatis roskildensis</name>
    <dbReference type="NCBI Taxonomy" id="2899263"/>
    <lineage>
        <taxon>Bacteria</taxon>
        <taxon>Pseudomonadati</taxon>
        <taxon>Pseudomonadota</taxon>
        <taxon>Betaproteobacteria</taxon>
        <taxon>Nitrosomonadales</taxon>
        <taxon>Sterolibacteriaceae</taxon>
        <taxon>Candidatus Methylophosphatis</taxon>
    </lineage>
</organism>
<reference evidence="3" key="1">
    <citation type="journal article" date="2021" name="Nat. Commun.">
        <title>Connecting structure to function with the recovery of over 1000 high-quality metagenome-assembled genomes from activated sludge using long-read sequencing.</title>
        <authorList>
            <person name="Singleton C.M."/>
            <person name="Petriglieri F."/>
            <person name="Kristensen J.M."/>
            <person name="Kirkegaard R.H."/>
            <person name="Michaelsen T.Y."/>
            <person name="Andersen M.H."/>
            <person name="Kondrotaite Z."/>
            <person name="Karst S.M."/>
            <person name="Dueholm M.S."/>
            <person name="Nielsen P.H."/>
            <person name="Albertsen M."/>
        </authorList>
    </citation>
    <scope>NUCLEOTIDE SEQUENCE [LARGE SCALE GENOMIC DNA]</scope>
</reference>
<dbReference type="AlphaFoldDB" id="A0A9D7E0G5"/>
<feature type="region of interest" description="Disordered" evidence="1">
    <location>
        <begin position="46"/>
        <end position="115"/>
    </location>
</feature>
<evidence type="ECO:0000256" key="1">
    <source>
        <dbReference type="SAM" id="MobiDB-lite"/>
    </source>
</evidence>
<proteinExistence type="predicted"/>
<feature type="compositionally biased region" description="Polar residues" evidence="1">
    <location>
        <begin position="64"/>
        <end position="73"/>
    </location>
</feature>
<sequence length="115" mass="12992">MRLAAIESISDAYAFALRNMQSAIPAGEHLLLSGNCIVTIGTTPLRRPGDVLKEIPRRDHQQDENQQTTQTRNSIEEAGGQRISTPMMQDKRNRDQRIEEPWRKAIEPGPWGCKP</sequence>
<name>A0A9D7E0G5_9PROT</name>
<dbReference type="Proteomes" id="UP000807785">
    <property type="component" value="Unassembled WGS sequence"/>
</dbReference>
<comment type="caution">
    <text evidence="2">The sequence shown here is derived from an EMBL/GenBank/DDBJ whole genome shotgun (WGS) entry which is preliminary data.</text>
</comment>
<dbReference type="EMBL" id="JADJEV010000004">
    <property type="protein sequence ID" value="MBK6974338.1"/>
    <property type="molecule type" value="Genomic_DNA"/>
</dbReference>
<protein>
    <submittedName>
        <fullName evidence="2">Uncharacterized protein</fullName>
    </submittedName>
</protein>
<gene>
    <name evidence="2" type="ORF">IPH26_15795</name>
</gene>
<evidence type="ECO:0000313" key="3">
    <source>
        <dbReference type="Proteomes" id="UP000807785"/>
    </source>
</evidence>
<accession>A0A9D7E0G5</accession>
<feature type="compositionally biased region" description="Basic and acidic residues" evidence="1">
    <location>
        <begin position="47"/>
        <end position="63"/>
    </location>
</feature>
<evidence type="ECO:0000313" key="2">
    <source>
        <dbReference type="EMBL" id="MBK6974338.1"/>
    </source>
</evidence>